<gene>
    <name evidence="10" type="ORF">EGK74_04900</name>
</gene>
<keyword evidence="3 7" id="KW-0288">FMN</keyword>
<dbReference type="OrthoDB" id="9804207at2"/>
<keyword evidence="2 7" id="KW-0285">Flavoprotein</keyword>
<dbReference type="PIRSF" id="PIRSF000232">
    <property type="entry name" value="YdjA"/>
    <property type="match status" value="1"/>
</dbReference>
<dbReference type="Gene3D" id="3.40.109.10">
    <property type="entry name" value="NADH Oxidase"/>
    <property type="match status" value="1"/>
</dbReference>
<organism evidence="10 11">
    <name type="scientific">Neisseria weixii</name>
    <dbReference type="NCBI Taxonomy" id="1853276"/>
    <lineage>
        <taxon>Bacteria</taxon>
        <taxon>Pseudomonadati</taxon>
        <taxon>Pseudomonadota</taxon>
        <taxon>Betaproteobacteria</taxon>
        <taxon>Neisseriales</taxon>
        <taxon>Neisseriaceae</taxon>
        <taxon>Neisseria</taxon>
    </lineage>
</organism>
<dbReference type="SUPFAM" id="SSF55469">
    <property type="entry name" value="FMN-dependent nitroreductase-like"/>
    <property type="match status" value="1"/>
</dbReference>
<dbReference type="EC" id="1.-.-.-" evidence="7"/>
<dbReference type="InterPro" id="IPR029479">
    <property type="entry name" value="Nitroreductase"/>
</dbReference>
<evidence type="ECO:0000256" key="6">
    <source>
        <dbReference type="ARBA" id="ARBA00023027"/>
    </source>
</evidence>
<dbReference type="GO" id="GO:0016491">
    <property type="term" value="F:oxidoreductase activity"/>
    <property type="evidence" value="ECO:0007669"/>
    <property type="project" value="UniProtKB-UniRule"/>
</dbReference>
<feature type="binding site" description="in other chain" evidence="8">
    <location>
        <begin position="134"/>
        <end position="136"/>
    </location>
    <ligand>
        <name>FMN</name>
        <dbReference type="ChEBI" id="CHEBI:58210"/>
        <note>ligand shared between dimeric partners</note>
    </ligand>
</feature>
<dbReference type="RefSeq" id="WP_123804083.1">
    <property type="nucleotide sequence ID" value="NZ_RPFL01000010.1"/>
</dbReference>
<feature type="binding site" description="in other chain" evidence="8">
    <location>
        <begin position="10"/>
        <end position="12"/>
    </location>
    <ligand>
        <name>FMN</name>
        <dbReference type="ChEBI" id="CHEBI:58210"/>
        <note>ligand shared between dimeric partners</note>
    </ligand>
</feature>
<evidence type="ECO:0000313" key="11">
    <source>
        <dbReference type="Proteomes" id="UP000272412"/>
    </source>
</evidence>
<proteinExistence type="inferred from homology"/>
<keyword evidence="4 7" id="KW-0521">NADP</keyword>
<evidence type="ECO:0000256" key="3">
    <source>
        <dbReference type="ARBA" id="ARBA00022643"/>
    </source>
</evidence>
<evidence type="ECO:0000256" key="2">
    <source>
        <dbReference type="ARBA" id="ARBA00022630"/>
    </source>
</evidence>
<evidence type="ECO:0000256" key="7">
    <source>
        <dbReference type="PIRNR" id="PIRNR000232"/>
    </source>
</evidence>
<keyword evidence="6 7" id="KW-0520">NAD</keyword>
<evidence type="ECO:0000259" key="9">
    <source>
        <dbReference type="Pfam" id="PF00881"/>
    </source>
</evidence>
<dbReference type="AlphaFoldDB" id="A0A3N4NAE4"/>
<comment type="similarity">
    <text evidence="1 7">Belongs to the nitroreductase family.</text>
</comment>
<evidence type="ECO:0000313" key="10">
    <source>
        <dbReference type="EMBL" id="RPD89000.1"/>
    </source>
</evidence>
<accession>A0A3N4NAE4</accession>
<dbReference type="PANTHER" id="PTHR43821">
    <property type="entry name" value="NAD(P)H NITROREDUCTASE YDJA-RELATED"/>
    <property type="match status" value="1"/>
</dbReference>
<keyword evidence="11" id="KW-1185">Reference proteome</keyword>
<dbReference type="PANTHER" id="PTHR43821:SF1">
    <property type="entry name" value="NAD(P)H NITROREDUCTASE YDJA-RELATED"/>
    <property type="match status" value="1"/>
</dbReference>
<dbReference type="CDD" id="cd02135">
    <property type="entry name" value="YdjA-like"/>
    <property type="match status" value="1"/>
</dbReference>
<keyword evidence="5 7" id="KW-0560">Oxidoreductase</keyword>
<feature type="domain" description="Nitroreductase" evidence="9">
    <location>
        <begin position="8"/>
        <end position="164"/>
    </location>
</feature>
<evidence type="ECO:0000256" key="8">
    <source>
        <dbReference type="PIRSR" id="PIRSR000232-1"/>
    </source>
</evidence>
<protein>
    <recommendedName>
        <fullName evidence="7">Putative NAD(P)H nitroreductase</fullName>
        <ecNumber evidence="7">1.-.-.-</ecNumber>
    </recommendedName>
</protein>
<dbReference type="InterPro" id="IPR052530">
    <property type="entry name" value="NAD(P)H_nitroreductase"/>
</dbReference>
<evidence type="ECO:0000256" key="5">
    <source>
        <dbReference type="ARBA" id="ARBA00023002"/>
    </source>
</evidence>
<comment type="caution">
    <text evidence="10">The sequence shown here is derived from an EMBL/GenBank/DDBJ whole genome shotgun (WGS) entry which is preliminary data.</text>
</comment>
<name>A0A3N4NAE4_9NEIS</name>
<comment type="cofactor">
    <cofactor evidence="8">
        <name>FMN</name>
        <dbReference type="ChEBI" id="CHEBI:58210"/>
    </cofactor>
    <text evidence="8">Binds 1 FMN per subunit.</text>
</comment>
<feature type="binding site" evidence="8">
    <location>
        <position position="39"/>
    </location>
    <ligand>
        <name>FMN</name>
        <dbReference type="ChEBI" id="CHEBI:58210"/>
        <note>ligand shared between dimeric partners</note>
    </ligand>
</feature>
<evidence type="ECO:0000256" key="1">
    <source>
        <dbReference type="ARBA" id="ARBA00007118"/>
    </source>
</evidence>
<dbReference type="Pfam" id="PF00881">
    <property type="entry name" value="Nitroreductase"/>
    <property type="match status" value="1"/>
</dbReference>
<dbReference type="InterPro" id="IPR026021">
    <property type="entry name" value="YdjA-like"/>
</dbReference>
<dbReference type="EMBL" id="RPFL01000010">
    <property type="protein sequence ID" value="RPD89000.1"/>
    <property type="molecule type" value="Genomic_DNA"/>
</dbReference>
<evidence type="ECO:0000256" key="4">
    <source>
        <dbReference type="ARBA" id="ARBA00022857"/>
    </source>
</evidence>
<dbReference type="Proteomes" id="UP000272412">
    <property type="component" value="Unassembled WGS sequence"/>
</dbReference>
<sequence length="185" mass="20441">MNALELLTTRRSSKKLVAPAPNAKQLEVMLQAATQVPDHGNMRPFKFTVIQSEAGLFRFRELLRQTVTELNFGEESMQKAEKVGHMAPMVIGVTFAPNQNVPKPKPEWEQLLSAACSAYGLQLAATAQGFDNVWITGLWANSPLLRKAFECGEKDKIIGLIMVGTPDEETGGAKNTDLDSFVTYW</sequence>
<reference evidence="10 11" key="1">
    <citation type="submission" date="2018-11" db="EMBL/GenBank/DDBJ databases">
        <title>Neisseria weixii sp. nov. isolated from the rectal contents of plateau pika (Ochotona cruzoniae).</title>
        <authorList>
            <person name="Zhang G."/>
        </authorList>
    </citation>
    <scope>NUCLEOTIDE SEQUENCE [LARGE SCALE GENOMIC DNA]</scope>
    <source>
        <strain evidence="10 11">10009</strain>
    </source>
</reference>
<dbReference type="InterPro" id="IPR000415">
    <property type="entry name" value="Nitroreductase-like"/>
</dbReference>